<keyword evidence="6" id="KW-0732">Signal</keyword>
<evidence type="ECO:0000259" key="13">
    <source>
        <dbReference type="Pfam" id="PF00593"/>
    </source>
</evidence>
<proteinExistence type="inferred from homology"/>
<dbReference type="InterPro" id="IPR039426">
    <property type="entry name" value="TonB-dep_rcpt-like"/>
</dbReference>
<keyword evidence="3" id="KW-1134">Transmembrane beta strand</keyword>
<organism evidence="15 16">
    <name type="scientific">Asaia bogorensis</name>
    <dbReference type="NCBI Taxonomy" id="91915"/>
    <lineage>
        <taxon>Bacteria</taxon>
        <taxon>Pseudomonadati</taxon>
        <taxon>Pseudomonadota</taxon>
        <taxon>Alphaproteobacteria</taxon>
        <taxon>Acetobacterales</taxon>
        <taxon>Acetobacteraceae</taxon>
        <taxon>Asaia</taxon>
    </lineage>
</organism>
<evidence type="ECO:0000256" key="4">
    <source>
        <dbReference type="ARBA" id="ARBA00022496"/>
    </source>
</evidence>
<keyword evidence="8" id="KW-0406">Ion transport</keyword>
<dbReference type="InterPro" id="IPR036942">
    <property type="entry name" value="Beta-barrel_TonB_sf"/>
</dbReference>
<dbReference type="Pfam" id="PF00593">
    <property type="entry name" value="TonB_dep_Rec_b-barrel"/>
    <property type="match status" value="1"/>
</dbReference>
<dbReference type="Proteomes" id="UP000027583">
    <property type="component" value="Unassembled WGS sequence"/>
</dbReference>
<gene>
    <name evidence="15" type="ORF">ASAP_1430</name>
</gene>
<evidence type="ECO:0000256" key="10">
    <source>
        <dbReference type="ARBA" id="ARBA00023136"/>
    </source>
</evidence>
<evidence type="ECO:0000313" key="15">
    <source>
        <dbReference type="EMBL" id="CDG39475.1"/>
    </source>
</evidence>
<reference evidence="15 16" key="1">
    <citation type="journal article" date="2014" name="Genome Biol. Evol.">
        <title>Acetic acid bacteria genomes reveal functional traits for adaptation to life in insect guts.</title>
        <authorList>
            <person name="Chouaia B."/>
            <person name="Gaiarsa S."/>
            <person name="Crotti E."/>
            <person name="Comandatore F."/>
            <person name="Degli Esposti M."/>
            <person name="Ricci I."/>
            <person name="Alma A."/>
            <person name="Favia G."/>
            <person name="Bandi C."/>
            <person name="Daffonchio D."/>
        </authorList>
    </citation>
    <scope>NUCLEOTIDE SEQUENCE [LARGE SCALE GENOMIC DNA]</scope>
    <source>
        <strain evidence="15 16">SF2.1</strain>
    </source>
</reference>
<feature type="domain" description="TonB-dependent receptor plug" evidence="14">
    <location>
        <begin position="131"/>
        <end position="226"/>
    </location>
</feature>
<evidence type="ECO:0000256" key="6">
    <source>
        <dbReference type="ARBA" id="ARBA00022729"/>
    </source>
</evidence>
<evidence type="ECO:0000256" key="12">
    <source>
        <dbReference type="RuleBase" id="RU003357"/>
    </source>
</evidence>
<keyword evidence="4" id="KW-0410">Iron transport</keyword>
<accession>A0A060QEV9</accession>
<dbReference type="InterPro" id="IPR012910">
    <property type="entry name" value="Plug_dom"/>
</dbReference>
<comment type="caution">
    <text evidence="15">The sequence shown here is derived from an EMBL/GenBank/DDBJ whole genome shotgun (WGS) entry which is preliminary data.</text>
</comment>
<dbReference type="eggNOG" id="COG4772">
    <property type="taxonomic scope" value="Bacteria"/>
</dbReference>
<dbReference type="Pfam" id="PF07715">
    <property type="entry name" value="Plug"/>
    <property type="match status" value="1"/>
</dbReference>
<evidence type="ECO:0000256" key="7">
    <source>
        <dbReference type="ARBA" id="ARBA00023004"/>
    </source>
</evidence>
<evidence type="ECO:0000259" key="14">
    <source>
        <dbReference type="Pfam" id="PF07715"/>
    </source>
</evidence>
<evidence type="ECO:0000256" key="5">
    <source>
        <dbReference type="ARBA" id="ARBA00022692"/>
    </source>
</evidence>
<dbReference type="Gene3D" id="2.40.170.20">
    <property type="entry name" value="TonB-dependent receptor, beta-barrel domain"/>
    <property type="match status" value="1"/>
</dbReference>
<keyword evidence="5" id="KW-0812">Transmembrane</keyword>
<keyword evidence="9 12" id="KW-0798">TonB box</keyword>
<dbReference type="GO" id="GO:0015344">
    <property type="term" value="F:siderophore uptake transmembrane transporter activity"/>
    <property type="evidence" value="ECO:0007669"/>
    <property type="project" value="TreeGrafter"/>
</dbReference>
<dbReference type="GO" id="GO:0009279">
    <property type="term" value="C:cell outer membrane"/>
    <property type="evidence" value="ECO:0007669"/>
    <property type="project" value="UniProtKB-SubCell"/>
</dbReference>
<keyword evidence="7" id="KW-0408">Iron</keyword>
<evidence type="ECO:0000256" key="8">
    <source>
        <dbReference type="ARBA" id="ARBA00023065"/>
    </source>
</evidence>
<dbReference type="SUPFAM" id="SSF56935">
    <property type="entry name" value="Porins"/>
    <property type="match status" value="1"/>
</dbReference>
<comment type="subcellular location">
    <subcellularLocation>
        <location evidence="1">Cell outer membrane</location>
        <topology evidence="1">Multi-pass membrane protein</topology>
    </subcellularLocation>
</comment>
<protein>
    <submittedName>
        <fullName evidence="15">TonB-dependent receptor</fullName>
    </submittedName>
</protein>
<evidence type="ECO:0000313" key="16">
    <source>
        <dbReference type="Proteomes" id="UP000027583"/>
    </source>
</evidence>
<comment type="similarity">
    <text evidence="12">Belongs to the TonB-dependent receptor family.</text>
</comment>
<dbReference type="PANTHER" id="PTHR32552">
    <property type="entry name" value="FERRICHROME IRON RECEPTOR-RELATED"/>
    <property type="match status" value="1"/>
</dbReference>
<feature type="domain" description="TonB-dependent receptor-like beta-barrel" evidence="13">
    <location>
        <begin position="332"/>
        <end position="799"/>
    </location>
</feature>
<evidence type="ECO:0000256" key="11">
    <source>
        <dbReference type="ARBA" id="ARBA00023237"/>
    </source>
</evidence>
<evidence type="ECO:0000256" key="3">
    <source>
        <dbReference type="ARBA" id="ARBA00022452"/>
    </source>
</evidence>
<evidence type="ECO:0000256" key="9">
    <source>
        <dbReference type="ARBA" id="ARBA00023077"/>
    </source>
</evidence>
<reference evidence="15 16" key="2">
    <citation type="journal article" date="2014" name="PLoS ONE">
        <title>Evolution of mitochondria reconstructed from the energy metabolism of living bacteria.</title>
        <authorList>
            <person name="Degli Esposti M."/>
            <person name="Chouaia B."/>
            <person name="Comandatore F."/>
            <person name="Crotti E."/>
            <person name="Sassera D."/>
            <person name="Lievens P.M."/>
            <person name="Daffonchio D."/>
            <person name="Bandi C."/>
        </authorList>
    </citation>
    <scope>NUCLEOTIDE SEQUENCE [LARGE SCALE GENOMIC DNA]</scope>
    <source>
        <strain evidence="15 16">SF2.1</strain>
    </source>
</reference>
<dbReference type="InterPro" id="IPR037066">
    <property type="entry name" value="Plug_dom_sf"/>
</dbReference>
<sequence length="849" mass="92211">MPHLPHLFARKTCALHHENNCFEPVDMRPALIRNTYRTTYHDWTTPLPPRLLNMPPVLRRIGLLSGVSGVGLCVVLAGSSAHAAVMPEPHSAAPNHARSGKAEQITVKATEPEKRDAERGGGLIHPQHGIKAVSTVDSTFIARQAPISSAYQLVSMLPGANVASSDAMGLSPQTTISVRGLNTDSIGYVLEGMPLNDLAFYSGYPSQFADSENYRQIALAQGEADLDSPVLNAAGGLMSLDFRDPAHKAGGTMSASYGSYNTNREFIRLDTGMIGHTGLRGFVSYSHTSAENWRGPGHDMRHHIDFKLVRDMGERSHAGLVGSFNSTITSYYPQVSQDQFREYGVSSGNALASRYDPQDQEAGPYYQRLWRAPERTLYMGAPVSLALTDHLTLKATPYAQGAYGNVPGGSTLPLSGLYTGTQALTDTLTLPSSDDGSAIVRANYTQRSYRSGFTSELAWKQGWNELYAGYWFDYGDDHEVQSFSPVSENGASANIWGSGTGNFVRLNNGRIYLAGDTHTISMANALYVGDRMHFLSDRLLVEAGFKEVMVSRVGTNAVPGPQYRVASNSAVPLPRLGLRFQITPQHQIFLNATTNFRAPAFTALYNVYDTSSGDISTNGTHNLRNEYSISEEIGYRYTGSLVAGSLTFFNYNFTNRQIQTQVLVNNTPIQSTMNAGGQTSRGVDIELGLKPWHHFAPYLSGEYLHATIDNDIASGGDLLPTSGKTAVRSPKLQASAGLTYDDGHVFGFAAVQYTGRQYATFLNDERINDHTTGNLTVGYRFSDFSRLKAPSLRLNFINITNEHYLSGIADPTLNARDTTGRCGSTIAGSSPDYYIGGGFSALATATAGF</sequence>
<evidence type="ECO:0000256" key="2">
    <source>
        <dbReference type="ARBA" id="ARBA00022448"/>
    </source>
</evidence>
<dbReference type="InterPro" id="IPR000531">
    <property type="entry name" value="Beta-barrel_TonB"/>
</dbReference>
<dbReference type="AlphaFoldDB" id="A0A060QEV9"/>
<keyword evidence="10 12" id="KW-0472">Membrane</keyword>
<evidence type="ECO:0000256" key="1">
    <source>
        <dbReference type="ARBA" id="ARBA00004571"/>
    </source>
</evidence>
<dbReference type="Gene3D" id="2.170.130.10">
    <property type="entry name" value="TonB-dependent receptor, plug domain"/>
    <property type="match status" value="1"/>
</dbReference>
<keyword evidence="15" id="KW-0675">Receptor</keyword>
<keyword evidence="2" id="KW-0813">Transport</keyword>
<dbReference type="EMBL" id="CBLX010000009">
    <property type="protein sequence ID" value="CDG39475.1"/>
    <property type="molecule type" value="Genomic_DNA"/>
</dbReference>
<name>A0A060QEV9_9PROT</name>
<keyword evidence="11" id="KW-0998">Cell outer membrane</keyword>
<dbReference type="PANTHER" id="PTHR32552:SF89">
    <property type="entry name" value="CATECHOLATE SIDEROPHORE RECEPTOR FIU"/>
    <property type="match status" value="1"/>
</dbReference>